<comment type="caution">
    <text evidence="3">The sequence shown here is derived from an EMBL/GenBank/DDBJ whole genome shotgun (WGS) entry which is preliminary data.</text>
</comment>
<reference evidence="3 4" key="1">
    <citation type="journal article" date="2016" name="Front. Microbiol.">
        <title>Genome Sequence of Type Strains of Genus Stenotrophomonas.</title>
        <authorList>
            <person name="Patil P.P."/>
            <person name="Midha S."/>
            <person name="Kumar S."/>
            <person name="Patil P.B."/>
        </authorList>
    </citation>
    <scope>NUCLEOTIDE SEQUENCE [LARGE SCALE GENOMIC DNA]</scope>
    <source>
        <strain evidence="3 4">LMG 978</strain>
    </source>
</reference>
<dbReference type="PROSITE" id="PS51257">
    <property type="entry name" value="PROKAR_LIPOPROTEIN"/>
    <property type="match status" value="1"/>
</dbReference>
<feature type="chain" id="PRO_5006391487" description="Lipoprotein" evidence="2">
    <location>
        <begin position="27"/>
        <end position="206"/>
    </location>
</feature>
<name>A0A0R0AX76_9GAMM</name>
<keyword evidence="2" id="KW-0732">Signal</keyword>
<gene>
    <name evidence="3" type="ORF">ARC23_14050</name>
</gene>
<evidence type="ECO:0008006" key="5">
    <source>
        <dbReference type="Google" id="ProtNLM"/>
    </source>
</evidence>
<proteinExistence type="predicted"/>
<feature type="signal peptide" evidence="2">
    <location>
        <begin position="1"/>
        <end position="26"/>
    </location>
</feature>
<organism evidence="3 4">
    <name type="scientific">Stenotrophomonas beteli</name>
    <dbReference type="NCBI Taxonomy" id="3384461"/>
    <lineage>
        <taxon>Bacteria</taxon>
        <taxon>Pseudomonadati</taxon>
        <taxon>Pseudomonadota</taxon>
        <taxon>Gammaproteobacteria</taxon>
        <taxon>Lysobacterales</taxon>
        <taxon>Lysobacteraceae</taxon>
        <taxon>Stenotrophomonas</taxon>
        <taxon>Stenotrophomonas maltophilia group</taxon>
    </lineage>
</organism>
<dbReference type="OrthoDB" id="6688584at2"/>
<sequence>MMKINTSVWRGLQPVLLLGLLLSAAACTGKPNSSENPAAVVPPAGAATPTKDVPATTAGNARFAGVKMLSPHSGCAFLSSPINFCDDRHRAQIDKVIAEQRPNFNGHYIVAELEEWPEYFQRSVVVINARSGVVYPLPIDALSGPLSSQGEPTTCGKMETSVDAQQFCLVGAILAYRSINDGRFCFGFDGVRFTGHQTAYMAPEGQ</sequence>
<protein>
    <recommendedName>
        <fullName evidence="5">Lipoprotein</fullName>
    </recommendedName>
</protein>
<dbReference type="AlphaFoldDB" id="A0A0R0AX76"/>
<evidence type="ECO:0000256" key="1">
    <source>
        <dbReference type="SAM" id="MobiDB-lite"/>
    </source>
</evidence>
<feature type="region of interest" description="Disordered" evidence="1">
    <location>
        <begin position="33"/>
        <end position="53"/>
    </location>
</feature>
<accession>A0A0R0AX76</accession>
<dbReference type="Proteomes" id="UP000051757">
    <property type="component" value="Unassembled WGS sequence"/>
</dbReference>
<feature type="compositionally biased region" description="Low complexity" evidence="1">
    <location>
        <begin position="37"/>
        <end position="50"/>
    </location>
</feature>
<evidence type="ECO:0000313" key="4">
    <source>
        <dbReference type="Proteomes" id="UP000051757"/>
    </source>
</evidence>
<keyword evidence="4" id="KW-1185">Reference proteome</keyword>
<evidence type="ECO:0000256" key="2">
    <source>
        <dbReference type="SAM" id="SignalP"/>
    </source>
</evidence>
<dbReference type="EMBL" id="LLXV01000043">
    <property type="protein sequence ID" value="KRG49606.1"/>
    <property type="molecule type" value="Genomic_DNA"/>
</dbReference>
<evidence type="ECO:0000313" key="3">
    <source>
        <dbReference type="EMBL" id="KRG49606.1"/>
    </source>
</evidence>